<proteinExistence type="predicted"/>
<name>A0A4S4C2M7_9BACI</name>
<dbReference type="AlphaFoldDB" id="A0A4S4C2M7"/>
<dbReference type="EMBL" id="SSNT01000003">
    <property type="protein sequence ID" value="THF81945.1"/>
    <property type="molecule type" value="Genomic_DNA"/>
</dbReference>
<dbReference type="Pfam" id="PF14007">
    <property type="entry name" value="YtpI"/>
    <property type="match status" value="1"/>
</dbReference>
<evidence type="ECO:0000313" key="1">
    <source>
        <dbReference type="EMBL" id="THF81945.1"/>
    </source>
</evidence>
<organism evidence="1 2">
    <name type="scientific">Metabacillus sediminilitoris</name>
    <dbReference type="NCBI Taxonomy" id="2567941"/>
    <lineage>
        <taxon>Bacteria</taxon>
        <taxon>Bacillati</taxon>
        <taxon>Bacillota</taxon>
        <taxon>Bacilli</taxon>
        <taxon>Bacillales</taxon>
        <taxon>Bacillaceae</taxon>
        <taxon>Metabacillus</taxon>
    </lineage>
</organism>
<evidence type="ECO:0000313" key="2">
    <source>
        <dbReference type="Proteomes" id="UP000310334"/>
    </source>
</evidence>
<accession>A0A4S4C2M7</accession>
<protein>
    <recommendedName>
        <fullName evidence="3">YtpI-like protein</fullName>
    </recommendedName>
</protein>
<reference evidence="1 2" key="1">
    <citation type="submission" date="2019-04" db="EMBL/GenBank/DDBJ databases">
        <title>Bacillus sediminilitoris sp. nov., isolated from a tidal flat sediment on the East China Sea.</title>
        <authorList>
            <person name="Wei Y."/>
            <person name="Mao H."/>
            <person name="Fang J."/>
        </authorList>
    </citation>
    <scope>NUCLEOTIDE SEQUENCE [LARGE SCALE GENOMIC DNA]</scope>
    <source>
        <strain evidence="1 2">DSL-17</strain>
    </source>
</reference>
<dbReference type="Proteomes" id="UP000310334">
    <property type="component" value="Unassembled WGS sequence"/>
</dbReference>
<evidence type="ECO:0008006" key="3">
    <source>
        <dbReference type="Google" id="ProtNLM"/>
    </source>
</evidence>
<dbReference type="RefSeq" id="WP_136352029.1">
    <property type="nucleotide sequence ID" value="NZ_CP046266.1"/>
</dbReference>
<comment type="caution">
    <text evidence="1">The sequence shown here is derived from an EMBL/GenBank/DDBJ whole genome shotgun (WGS) entry which is preliminary data.</text>
</comment>
<dbReference type="OrthoDB" id="2453019at2"/>
<keyword evidence="2" id="KW-1185">Reference proteome</keyword>
<dbReference type="InterPro" id="IPR025618">
    <property type="entry name" value="YtpI"/>
</dbReference>
<sequence>MPVLVVIIVISLAFYVYYKTKVYRAKNQLLKHWISAKSSMALGVFVAFFGLNQLFLYRSSISLIVGILFLLVGLGSCWAGYRAYKHYLPLVMKEFQQQK</sequence>
<gene>
    <name evidence="1" type="ORF">E6W99_04670</name>
</gene>